<keyword evidence="1" id="KW-0812">Transmembrane</keyword>
<dbReference type="RefSeq" id="WP_210059972.1">
    <property type="nucleotide sequence ID" value="NZ_JAGGLJ010000002.1"/>
</dbReference>
<keyword evidence="1" id="KW-0472">Membrane</keyword>
<dbReference type="EMBL" id="JAGGLJ010000002">
    <property type="protein sequence ID" value="MBP2024663.1"/>
    <property type="molecule type" value="Genomic_DNA"/>
</dbReference>
<feature type="transmembrane region" description="Helical" evidence="1">
    <location>
        <begin position="107"/>
        <end position="133"/>
    </location>
</feature>
<sequence>MKSFITLMSAPFSFTIFRILSIVFIGVWTYRDAKNKNNNDYIIWTLVSVVVPYYLGVILYILVGRKSSKVICENCHNYTDLDKPYCSYCGEKREVEEDHKFYKKNNIWAILSVISLGLAFIIPIIFFGSNFFFMGNHNMMIPRMNGIEDYREFRNFYEDDKRQSNYESGEVEKTKNKFNYKFRKSNEKMVNNVVYNKNGSDAQSVNLDYKIKNGKVIGKIFIKGNEIKDFEFNDKSGNIKFNLNELAKISAFENEENLDISFIFYLENATGEINMNSIEANIY</sequence>
<keyword evidence="1" id="KW-1133">Transmembrane helix</keyword>
<dbReference type="Proteomes" id="UP001519306">
    <property type="component" value="Unassembled WGS sequence"/>
</dbReference>
<name>A0ABS4KA60_9FIRM</name>
<organism evidence="2 3">
    <name type="scientific">Peptoniphilus stercorisuis</name>
    <dbReference type="NCBI Taxonomy" id="1436965"/>
    <lineage>
        <taxon>Bacteria</taxon>
        <taxon>Bacillati</taxon>
        <taxon>Bacillota</taxon>
        <taxon>Tissierellia</taxon>
        <taxon>Tissierellales</taxon>
        <taxon>Peptoniphilaceae</taxon>
        <taxon>Peptoniphilus</taxon>
    </lineage>
</organism>
<evidence type="ECO:0000313" key="2">
    <source>
        <dbReference type="EMBL" id="MBP2024663.1"/>
    </source>
</evidence>
<proteinExistence type="predicted"/>
<evidence type="ECO:0000313" key="3">
    <source>
        <dbReference type="Proteomes" id="UP001519306"/>
    </source>
</evidence>
<comment type="caution">
    <text evidence="2">The sequence shown here is derived from an EMBL/GenBank/DDBJ whole genome shotgun (WGS) entry which is preliminary data.</text>
</comment>
<feature type="transmembrane region" description="Helical" evidence="1">
    <location>
        <begin position="42"/>
        <end position="63"/>
    </location>
</feature>
<evidence type="ECO:0000256" key="1">
    <source>
        <dbReference type="SAM" id="Phobius"/>
    </source>
</evidence>
<feature type="transmembrane region" description="Helical" evidence="1">
    <location>
        <begin position="12"/>
        <end position="30"/>
    </location>
</feature>
<reference evidence="2 3" key="1">
    <citation type="submission" date="2021-03" db="EMBL/GenBank/DDBJ databases">
        <title>Genomic Encyclopedia of Type Strains, Phase IV (KMG-IV): sequencing the most valuable type-strain genomes for metagenomic binning, comparative biology and taxonomic classification.</title>
        <authorList>
            <person name="Goeker M."/>
        </authorList>
    </citation>
    <scope>NUCLEOTIDE SEQUENCE [LARGE SCALE GENOMIC DNA]</scope>
    <source>
        <strain evidence="2 3">DSM 27563</strain>
    </source>
</reference>
<evidence type="ECO:0008006" key="4">
    <source>
        <dbReference type="Google" id="ProtNLM"/>
    </source>
</evidence>
<accession>A0ABS4KA60</accession>
<protein>
    <recommendedName>
        <fullName evidence="4">Cardiolipin synthase N-terminal domain-containing protein</fullName>
    </recommendedName>
</protein>
<gene>
    <name evidence="2" type="ORF">J2Z71_000179</name>
</gene>
<keyword evidence="3" id="KW-1185">Reference proteome</keyword>